<proteinExistence type="predicted"/>
<accession>A0ABQ9G7Z8</accession>
<dbReference type="Proteomes" id="UP001159363">
    <property type="component" value="Chromosome 13"/>
</dbReference>
<keyword evidence="2" id="KW-1185">Reference proteome</keyword>
<protein>
    <submittedName>
        <fullName evidence="1">Uncharacterized protein</fullName>
    </submittedName>
</protein>
<evidence type="ECO:0000313" key="1">
    <source>
        <dbReference type="EMBL" id="KAJ8868560.1"/>
    </source>
</evidence>
<comment type="caution">
    <text evidence="1">The sequence shown here is derived from an EMBL/GenBank/DDBJ whole genome shotgun (WGS) entry which is preliminary data.</text>
</comment>
<dbReference type="PANTHER" id="PTHR45913:SF19">
    <property type="entry name" value="LOW QUALITY PROTEIN: ZINC FINGER BED DOMAIN-CONTAINING PROTEIN 5-LIKE"/>
    <property type="match status" value="1"/>
</dbReference>
<dbReference type="EMBL" id="JARBHB010000014">
    <property type="protein sequence ID" value="KAJ8868560.1"/>
    <property type="molecule type" value="Genomic_DNA"/>
</dbReference>
<dbReference type="PANTHER" id="PTHR45913">
    <property type="entry name" value="EPM2A-INTERACTING PROTEIN 1"/>
    <property type="match status" value="1"/>
</dbReference>
<sequence>MRVCLVCGDKLSNASTVQNKLLCHFSTKHSHATEKTENYFKDTLRNQSKQSATFTKKFKTSNFRNVSEIMAEKKKKTLPHSFGEKTIIPAPCVTVKTMFDTEYKSKIKDIPLADITVE</sequence>
<evidence type="ECO:0000313" key="2">
    <source>
        <dbReference type="Proteomes" id="UP001159363"/>
    </source>
</evidence>
<gene>
    <name evidence="1" type="ORF">PR048_030098</name>
</gene>
<name>A0ABQ9G7Z8_9NEOP</name>
<reference evidence="1 2" key="1">
    <citation type="submission" date="2023-02" db="EMBL/GenBank/DDBJ databases">
        <title>LHISI_Scaffold_Assembly.</title>
        <authorList>
            <person name="Stuart O.P."/>
            <person name="Cleave R."/>
            <person name="Magrath M.J.L."/>
            <person name="Mikheyev A.S."/>
        </authorList>
    </citation>
    <scope>NUCLEOTIDE SEQUENCE [LARGE SCALE GENOMIC DNA]</scope>
    <source>
        <strain evidence="1">Daus_M_001</strain>
        <tissue evidence="1">Leg muscle</tissue>
    </source>
</reference>
<organism evidence="1 2">
    <name type="scientific">Dryococelus australis</name>
    <dbReference type="NCBI Taxonomy" id="614101"/>
    <lineage>
        <taxon>Eukaryota</taxon>
        <taxon>Metazoa</taxon>
        <taxon>Ecdysozoa</taxon>
        <taxon>Arthropoda</taxon>
        <taxon>Hexapoda</taxon>
        <taxon>Insecta</taxon>
        <taxon>Pterygota</taxon>
        <taxon>Neoptera</taxon>
        <taxon>Polyneoptera</taxon>
        <taxon>Phasmatodea</taxon>
        <taxon>Verophasmatodea</taxon>
        <taxon>Anareolatae</taxon>
        <taxon>Phasmatidae</taxon>
        <taxon>Eurycanthinae</taxon>
        <taxon>Dryococelus</taxon>
    </lineage>
</organism>